<proteinExistence type="predicted"/>
<dbReference type="EMBL" id="LLZZ01000165">
    <property type="protein sequence ID" value="KTA96907.1"/>
    <property type="molecule type" value="Genomic_DNA"/>
</dbReference>
<comment type="caution">
    <text evidence="1">The sequence shown here is derived from an EMBL/GenBank/DDBJ whole genome shotgun (WGS) entry which is preliminary data.</text>
</comment>
<dbReference type="VEuPathDB" id="FungiDB:B1J91_A02134g"/>
<dbReference type="VEuPathDB" id="FungiDB:GVI51_A01881"/>
<dbReference type="VEuPathDB" id="FungiDB:GW608_A01903"/>
<dbReference type="VEuPathDB" id="FungiDB:CAGL0A02134g"/>
<dbReference type="Proteomes" id="UP000054886">
    <property type="component" value="Unassembled WGS sequence"/>
</dbReference>
<dbReference type="Pfam" id="PF08643">
    <property type="entry name" value="DUF1776"/>
    <property type="match status" value="1"/>
</dbReference>
<dbReference type="AlphaFoldDB" id="A0A0W0CBW8"/>
<evidence type="ECO:0000313" key="1">
    <source>
        <dbReference type="EMBL" id="KTA96907.1"/>
    </source>
</evidence>
<sequence>MNSDRDFLDKIFDKGHNIVHKVSQYVENSEEAAIKNGSAILNKILHKGSQVIDAGTNTTIPRSDNDNILRNITRLPFTLLSGIHTKRSWSLMAIPAVSIALYWGSTQLKVRPILSTTENQCILVFGDMRDPIIRGQVMDLYRRGFTLFVCLENAGTYKTHNDEDDFLNYIDPKSTSDWAKFSDFFRKFPTNTLSAILLIPKLSYHPTGQVTLEQLENELHSNVLIYYSTLVAISPHLPQNSNSNRIPTLIYNPSLSVNMKNVEHPVEWLISGLMTTIFEELKHSHIFDPYMINVGLFQLGGQLSNYKYLDVKGSNIYNDLYWPIYCFIKMKGGNTFQKLHVAICSLFGLKRTFYLGKFSYLFTLPFTSKLYKLLNEWYVL</sequence>
<name>A0A0W0CBW8_CANGB</name>
<reference evidence="1 2" key="1">
    <citation type="submission" date="2015-10" db="EMBL/GenBank/DDBJ databases">
        <title>Draft genomes sequences of Candida glabrata isolates 1A, 1B, 2A, 2B, 3A and 3B.</title>
        <authorList>
            <person name="Haavelsrud O.E."/>
            <person name="Gaustad P."/>
        </authorList>
    </citation>
    <scope>NUCLEOTIDE SEQUENCE [LARGE SCALE GENOMIC DNA]</scope>
    <source>
        <strain evidence="1">910700640</strain>
    </source>
</reference>
<accession>A0A0W0CBW8</accession>
<evidence type="ECO:0000313" key="2">
    <source>
        <dbReference type="Proteomes" id="UP000054886"/>
    </source>
</evidence>
<organism evidence="1 2">
    <name type="scientific">Candida glabrata</name>
    <name type="common">Yeast</name>
    <name type="synonym">Torulopsis glabrata</name>
    <dbReference type="NCBI Taxonomy" id="5478"/>
    <lineage>
        <taxon>Eukaryota</taxon>
        <taxon>Fungi</taxon>
        <taxon>Dikarya</taxon>
        <taxon>Ascomycota</taxon>
        <taxon>Saccharomycotina</taxon>
        <taxon>Saccharomycetes</taxon>
        <taxon>Saccharomycetales</taxon>
        <taxon>Saccharomycetaceae</taxon>
        <taxon>Nakaseomyces</taxon>
    </lineage>
</organism>
<gene>
    <name evidence="1" type="ORF">AO440_000079</name>
</gene>
<protein>
    <submittedName>
        <fullName evidence="1">UPF0744 protein YSC83</fullName>
    </submittedName>
</protein>
<dbReference type="InterPro" id="IPR013952">
    <property type="entry name" value="DUF1776_fun"/>
</dbReference>
<dbReference type="VEuPathDB" id="FungiDB:GWK60_A01947"/>